<dbReference type="AlphaFoldDB" id="A0A814NA48"/>
<reference evidence="2" key="1">
    <citation type="submission" date="2021-02" db="EMBL/GenBank/DDBJ databases">
        <authorList>
            <person name="Nowell W R."/>
        </authorList>
    </citation>
    <scope>NUCLEOTIDE SEQUENCE</scope>
    <source>
        <strain evidence="2">Ploen Becks lab</strain>
    </source>
</reference>
<evidence type="ECO:0000313" key="3">
    <source>
        <dbReference type="Proteomes" id="UP000663879"/>
    </source>
</evidence>
<organism evidence="2 3">
    <name type="scientific">Brachionus calyciflorus</name>
    <dbReference type="NCBI Taxonomy" id="104777"/>
    <lineage>
        <taxon>Eukaryota</taxon>
        <taxon>Metazoa</taxon>
        <taxon>Spiralia</taxon>
        <taxon>Gnathifera</taxon>
        <taxon>Rotifera</taxon>
        <taxon>Eurotatoria</taxon>
        <taxon>Monogononta</taxon>
        <taxon>Pseudotrocha</taxon>
        <taxon>Ploima</taxon>
        <taxon>Brachionidae</taxon>
        <taxon>Brachionus</taxon>
    </lineage>
</organism>
<evidence type="ECO:0000313" key="2">
    <source>
        <dbReference type="EMBL" id="CAF1090388.1"/>
    </source>
</evidence>
<dbReference type="SUPFAM" id="SSF82708">
    <property type="entry name" value="R3H domain"/>
    <property type="match status" value="1"/>
</dbReference>
<dbReference type="Pfam" id="PF12762">
    <property type="entry name" value="DDE_Tnp_IS1595"/>
    <property type="match status" value="1"/>
</dbReference>
<dbReference type="InterPro" id="IPR053164">
    <property type="entry name" value="IS1016-like_transposase"/>
</dbReference>
<keyword evidence="3" id="KW-1185">Reference proteome</keyword>
<gene>
    <name evidence="2" type="ORF">OXX778_LOCUS20641</name>
</gene>
<feature type="domain" description="ISXO2-like transposase" evidence="1">
    <location>
        <begin position="6"/>
        <end position="151"/>
    </location>
</feature>
<dbReference type="InterPro" id="IPR024445">
    <property type="entry name" value="Tnp_ISXO2-like"/>
</dbReference>
<dbReference type="NCBIfam" id="NF033547">
    <property type="entry name" value="transpos_IS1595"/>
    <property type="match status" value="1"/>
</dbReference>
<comment type="caution">
    <text evidence="2">The sequence shown here is derived from an EMBL/GenBank/DDBJ whole genome shotgun (WGS) entry which is preliminary data.</text>
</comment>
<dbReference type="PANTHER" id="PTHR47163:SF2">
    <property type="entry name" value="SI:DKEY-17M8.2"/>
    <property type="match status" value="1"/>
</dbReference>
<dbReference type="GO" id="GO:0003676">
    <property type="term" value="F:nucleic acid binding"/>
    <property type="evidence" value="ECO:0007669"/>
    <property type="project" value="InterPro"/>
</dbReference>
<dbReference type="PANTHER" id="PTHR47163">
    <property type="entry name" value="DDE_TNP_IS1595 DOMAIN-CONTAINING PROTEIN"/>
    <property type="match status" value="1"/>
</dbReference>
<dbReference type="OrthoDB" id="5862080at2759"/>
<evidence type="ECO:0000259" key="1">
    <source>
        <dbReference type="SMART" id="SM01126"/>
    </source>
</evidence>
<dbReference type="Proteomes" id="UP000663879">
    <property type="component" value="Unassembled WGS sequence"/>
</dbReference>
<protein>
    <recommendedName>
        <fullName evidence="1">ISXO2-like transposase domain-containing protein</fullName>
    </recommendedName>
</protein>
<proteinExistence type="predicted"/>
<dbReference type="SMART" id="SM01126">
    <property type="entry name" value="DDE_Tnp_IS1595"/>
    <property type="match status" value="1"/>
</dbReference>
<accession>A0A814NA48</accession>
<sequence length="510" mass="59414">MDKKFRLGGIGKIVEIDESLVSKVKYNRGKGLKKKQIWMFGLVERCPNGRCYIEIVPDRKAETLLRIIYDRVEEGTTIISDSWSSYEKLKDLNFSHLKVNHKYNFIDPISGAHTNKIEGLWKHAKESFKQSNGCLRIHIKSFLDEFLWRQMVAKTRVDSYDKIITEIAKYYPADCQDILSLNNANEESFILCDDEIDYGDKDGTWSEDVEEQMVDLSQTILCHEKEDNDLNISIYNYDDEIIIYSQLDCLFNFLENNNKRFEFSDLKKEQRALIHRKCSEKGIFHWTEGNKIYVSNLDLDNRYYETYTKTRTIQAGMNDKISDINEKLSNKELNGVKRKLLETEKASYENPKPSKMAVLEVAKVLEKPCVVKGVQCSIYISSPLVTKLRSNKNYKAMDSNLTKQIKKRKEKVVNDFHNLVEEICTDVRTNSLDLIGEEDIFANFLFDDDGVEYIDDVRVIKTVERKRELLQSKEKIKKLAIALNEAQRNIIRELMQFATLKLVTDLMPNA</sequence>
<dbReference type="InterPro" id="IPR036867">
    <property type="entry name" value="R3H_dom_sf"/>
</dbReference>
<name>A0A814NA48_9BILA</name>
<dbReference type="EMBL" id="CAJNOC010007017">
    <property type="protein sequence ID" value="CAF1090388.1"/>
    <property type="molecule type" value="Genomic_DNA"/>
</dbReference>